<dbReference type="OrthoDB" id="2679911at2"/>
<protein>
    <submittedName>
        <fullName evidence="2">DUF3886 domain-containing protein</fullName>
    </submittedName>
</protein>
<dbReference type="Pfam" id="PF13025">
    <property type="entry name" value="DUF3886"/>
    <property type="match status" value="1"/>
</dbReference>
<organism evidence="2 3">
    <name type="scientific">Paenibacillus pinisoli</name>
    <dbReference type="NCBI Taxonomy" id="1276110"/>
    <lineage>
        <taxon>Bacteria</taxon>
        <taxon>Bacillati</taxon>
        <taxon>Bacillota</taxon>
        <taxon>Bacilli</taxon>
        <taxon>Bacillales</taxon>
        <taxon>Paenibacillaceae</taxon>
        <taxon>Paenibacillus</taxon>
    </lineage>
</organism>
<dbReference type="Proteomes" id="UP000267798">
    <property type="component" value="Unassembled WGS sequence"/>
</dbReference>
<comment type="caution">
    <text evidence="2">The sequence shown here is derived from an EMBL/GenBank/DDBJ whole genome shotgun (WGS) entry which is preliminary data.</text>
</comment>
<sequence>MGKKNKQRQPQPKRSGDQERSEATGATLKDLLGADTLQKLKAQADELKTAEAERKEKQRLQEEDAKRQEKKRLESDFAYLLENSDSNWSKYK</sequence>
<name>A0A3A6PXE1_9BACL</name>
<keyword evidence="3" id="KW-1185">Reference proteome</keyword>
<evidence type="ECO:0000256" key="1">
    <source>
        <dbReference type="SAM" id="MobiDB-lite"/>
    </source>
</evidence>
<feature type="region of interest" description="Disordered" evidence="1">
    <location>
        <begin position="45"/>
        <end position="73"/>
    </location>
</feature>
<dbReference type="InterPro" id="IPR024980">
    <property type="entry name" value="DUF3886"/>
</dbReference>
<gene>
    <name evidence="2" type="ORF">D3P09_20895</name>
</gene>
<dbReference type="RefSeq" id="WP_120113311.1">
    <property type="nucleotide sequence ID" value="NZ_QXQB01000004.1"/>
</dbReference>
<reference evidence="2 3" key="1">
    <citation type="submission" date="2018-09" db="EMBL/GenBank/DDBJ databases">
        <title>Paenibacillus aracenensis nov. sp. isolated from a cave in southern Spain.</title>
        <authorList>
            <person name="Jurado V."/>
            <person name="Gutierrez-Patricio S."/>
            <person name="Gonzalez-Pimentel J.L."/>
            <person name="Miller A.Z."/>
            <person name="Laiz L."/>
            <person name="Saiz-Jimenez C."/>
        </authorList>
    </citation>
    <scope>NUCLEOTIDE SEQUENCE [LARGE SCALE GENOMIC DNA]</scope>
    <source>
        <strain evidence="2 3">JCM 19203</strain>
    </source>
</reference>
<feature type="region of interest" description="Disordered" evidence="1">
    <location>
        <begin position="1"/>
        <end position="30"/>
    </location>
</feature>
<accession>A0A3A6PXE1</accession>
<evidence type="ECO:0000313" key="3">
    <source>
        <dbReference type="Proteomes" id="UP000267798"/>
    </source>
</evidence>
<dbReference type="AlphaFoldDB" id="A0A3A6PXE1"/>
<evidence type="ECO:0000313" key="2">
    <source>
        <dbReference type="EMBL" id="RJX38504.1"/>
    </source>
</evidence>
<proteinExistence type="predicted"/>
<dbReference type="EMBL" id="QXQB01000004">
    <property type="protein sequence ID" value="RJX38504.1"/>
    <property type="molecule type" value="Genomic_DNA"/>
</dbReference>